<sequence>MNTRNILAGFGFILVAGMSLQIGQELPLAQQWHLLWSSQSAESFADFNFVYAQLPRLIMALCVGAVLGVVGSLMQQLTQNSLTSPLTLGTSSGAWLALVCVSVWWPDIAPDYSAFIAMAGALCAFGLIVLIAGFQNMTGLPIVIAGMVVNLLLGAIASAIILLNQQYAETVFMWGAGDLAQNGWDWFIWLWPKLLVGLLLFIFAPRLLILLRLGQEGASARGLPVVPTFFLLMLLGIWLVSASITAVGLIGFIGLITPNIARVLGGRTPRQELVLSAVIGAGMLVATDALSIWFTQMLGQVVPSGVTAAAIGAPALIWFSRRRFAAQDSLSIALPHSKSKLSLVGIGVFVLALLIVITLYVTHQPTETQWILSLPTEYQWQLRWPRGLTALSAGMGLAVAGVILQRLIYNPLASPDILGISSGATFMLVLSALFIADGFGAGQWMMAFLGSGAVLIILLILGKRHHFAPASFVLTGIALTALLQSFVQFSLAKGNQDSYRIMQWMAGSTYRVTPDQALWLFLLTIVLIGLALVSSRWLTLLSIGRSFSFSRGVNINRITVFLFTLVATLCAIVTATLGPVSFVGLIAPHLAQMMGAKKTLSQILVASLIGSVTLLWSDWLGQVVLFPNQIAAGTLVAIIGSVYFLALLIFNRIKA</sequence>
<gene>
    <name evidence="9" type="primary">fhuB</name>
    <name evidence="9" type="ORF">EES38_18015</name>
</gene>
<dbReference type="Gene3D" id="1.10.3470.10">
    <property type="entry name" value="ABC transporter involved in vitamin B12 uptake, BtuC"/>
    <property type="match status" value="2"/>
</dbReference>
<dbReference type="NCBIfam" id="NF007866">
    <property type="entry name" value="PRK10577.1-2"/>
    <property type="match status" value="1"/>
</dbReference>
<evidence type="ECO:0000256" key="7">
    <source>
        <dbReference type="ARBA" id="ARBA00023136"/>
    </source>
</evidence>
<feature type="transmembrane region" description="Helical" evidence="8">
    <location>
        <begin position="244"/>
        <end position="261"/>
    </location>
</feature>
<dbReference type="CDD" id="cd06550">
    <property type="entry name" value="TM_ABC_iron-siderophores_like"/>
    <property type="match status" value="2"/>
</dbReference>
<protein>
    <submittedName>
        <fullName evidence="9">Fe(3+)-hydroxamate ABC transporter permease FhuB</fullName>
    </submittedName>
</protein>
<dbReference type="Pfam" id="PF01032">
    <property type="entry name" value="FecCD"/>
    <property type="match status" value="2"/>
</dbReference>
<keyword evidence="10" id="KW-1185">Reference proteome</keyword>
<feature type="transmembrane region" description="Helical" evidence="8">
    <location>
        <begin position="273"/>
        <end position="295"/>
    </location>
</feature>
<evidence type="ECO:0000256" key="3">
    <source>
        <dbReference type="ARBA" id="ARBA00022448"/>
    </source>
</evidence>
<accession>A0A3N9TE16</accession>
<feature type="transmembrane region" description="Helical" evidence="8">
    <location>
        <begin position="57"/>
        <end position="74"/>
    </location>
</feature>
<evidence type="ECO:0000256" key="4">
    <source>
        <dbReference type="ARBA" id="ARBA00022475"/>
    </source>
</evidence>
<feature type="transmembrane region" description="Helical" evidence="8">
    <location>
        <begin position="186"/>
        <end position="208"/>
    </location>
</feature>
<evidence type="ECO:0000256" key="1">
    <source>
        <dbReference type="ARBA" id="ARBA00004651"/>
    </source>
</evidence>
<evidence type="ECO:0000256" key="5">
    <source>
        <dbReference type="ARBA" id="ARBA00022692"/>
    </source>
</evidence>
<evidence type="ECO:0000256" key="8">
    <source>
        <dbReference type="SAM" id="Phobius"/>
    </source>
</evidence>
<feature type="transmembrane region" description="Helical" evidence="8">
    <location>
        <begin position="112"/>
        <end position="133"/>
    </location>
</feature>
<dbReference type="PANTHER" id="PTHR30472">
    <property type="entry name" value="FERRIC ENTEROBACTIN TRANSPORT SYSTEM PERMEASE PROTEIN"/>
    <property type="match status" value="1"/>
</dbReference>
<evidence type="ECO:0000256" key="6">
    <source>
        <dbReference type="ARBA" id="ARBA00022989"/>
    </source>
</evidence>
<dbReference type="PANTHER" id="PTHR30472:SF37">
    <property type="entry name" value="FE(3+) DICITRATE TRANSPORT SYSTEM PERMEASE PROTEIN FECD-RELATED"/>
    <property type="match status" value="1"/>
</dbReference>
<keyword evidence="4" id="KW-1003">Cell membrane</keyword>
<dbReference type="SUPFAM" id="SSF81345">
    <property type="entry name" value="ABC transporter involved in vitamin B12 uptake, BtuC"/>
    <property type="match status" value="2"/>
</dbReference>
<feature type="transmembrane region" description="Helical" evidence="8">
    <location>
        <begin position="558"/>
        <end position="587"/>
    </location>
</feature>
<feature type="transmembrane region" description="Helical" evidence="8">
    <location>
        <begin position="416"/>
        <end position="436"/>
    </location>
</feature>
<feature type="transmembrane region" description="Helical" evidence="8">
    <location>
        <begin position="341"/>
        <end position="363"/>
    </location>
</feature>
<dbReference type="GO" id="GO:0005886">
    <property type="term" value="C:plasma membrane"/>
    <property type="evidence" value="ECO:0007669"/>
    <property type="project" value="UniProtKB-SubCell"/>
</dbReference>
<dbReference type="AlphaFoldDB" id="A0A3N9TE16"/>
<evidence type="ECO:0000313" key="10">
    <source>
        <dbReference type="Proteomes" id="UP000281112"/>
    </source>
</evidence>
<dbReference type="OrthoDB" id="9811721at2"/>
<keyword evidence="3" id="KW-0813">Transport</keyword>
<dbReference type="InterPro" id="IPR037294">
    <property type="entry name" value="ABC_BtuC-like"/>
</dbReference>
<organism evidence="9 10">
    <name type="scientific">Vibrio viridaestus</name>
    <dbReference type="NCBI Taxonomy" id="2487322"/>
    <lineage>
        <taxon>Bacteria</taxon>
        <taxon>Pseudomonadati</taxon>
        <taxon>Pseudomonadota</taxon>
        <taxon>Gammaproteobacteria</taxon>
        <taxon>Vibrionales</taxon>
        <taxon>Vibrionaceae</taxon>
        <taxon>Vibrio</taxon>
    </lineage>
</organism>
<dbReference type="Proteomes" id="UP000281112">
    <property type="component" value="Unassembled WGS sequence"/>
</dbReference>
<feature type="transmembrane region" description="Helical" evidence="8">
    <location>
        <begin position="86"/>
        <end position="106"/>
    </location>
</feature>
<proteinExistence type="inferred from homology"/>
<dbReference type="InterPro" id="IPR000522">
    <property type="entry name" value="ABC_transptr_permease_BtuC"/>
</dbReference>
<keyword evidence="7 8" id="KW-0472">Membrane</keyword>
<dbReference type="EMBL" id="RJVQ01000010">
    <property type="protein sequence ID" value="RQW61755.1"/>
    <property type="molecule type" value="Genomic_DNA"/>
</dbReference>
<feature type="transmembrane region" description="Helical" evidence="8">
    <location>
        <begin position="301"/>
        <end position="320"/>
    </location>
</feature>
<feature type="transmembrane region" description="Helical" evidence="8">
    <location>
        <begin position="220"/>
        <end position="238"/>
    </location>
</feature>
<feature type="transmembrane region" description="Helical" evidence="8">
    <location>
        <begin position="629"/>
        <end position="650"/>
    </location>
</feature>
<keyword evidence="5 8" id="KW-0812">Transmembrane</keyword>
<feature type="transmembrane region" description="Helical" evidence="8">
    <location>
        <begin position="442"/>
        <end position="461"/>
    </location>
</feature>
<name>A0A3N9TE16_9VIBR</name>
<comment type="subcellular location">
    <subcellularLocation>
        <location evidence="1">Cell membrane</location>
        <topology evidence="1">Multi-pass membrane protein</topology>
    </subcellularLocation>
</comment>
<evidence type="ECO:0000313" key="9">
    <source>
        <dbReference type="EMBL" id="RQW61755.1"/>
    </source>
</evidence>
<dbReference type="GO" id="GO:0033214">
    <property type="term" value="P:siderophore-iron import into cell"/>
    <property type="evidence" value="ECO:0007669"/>
    <property type="project" value="TreeGrafter"/>
</dbReference>
<feature type="transmembrane region" description="Helical" evidence="8">
    <location>
        <begin position="140"/>
        <end position="163"/>
    </location>
</feature>
<comment type="caution">
    <text evidence="9">The sequence shown here is derived from an EMBL/GenBank/DDBJ whole genome shotgun (WGS) entry which is preliminary data.</text>
</comment>
<keyword evidence="6 8" id="KW-1133">Transmembrane helix</keyword>
<evidence type="ECO:0000256" key="2">
    <source>
        <dbReference type="ARBA" id="ARBA00007935"/>
    </source>
</evidence>
<reference evidence="9 10" key="1">
    <citation type="submission" date="2018-11" db="EMBL/GenBank/DDBJ databases">
        <title>Vibrio LJC006 sp. nov., isolated from seawater during the bloom of the enteromorpha.</title>
        <authorList>
            <person name="Liang J."/>
        </authorList>
    </citation>
    <scope>NUCLEOTIDE SEQUENCE [LARGE SCALE GENOMIC DNA]</scope>
    <source>
        <strain evidence="9 10">LJC006</strain>
    </source>
</reference>
<comment type="similarity">
    <text evidence="2">Belongs to the binding-protein-dependent transport system permease family. FecCD subfamily.</text>
</comment>
<feature type="transmembrane region" description="Helical" evidence="8">
    <location>
        <begin position="517"/>
        <end position="538"/>
    </location>
</feature>
<dbReference type="GO" id="GO:0022857">
    <property type="term" value="F:transmembrane transporter activity"/>
    <property type="evidence" value="ECO:0007669"/>
    <property type="project" value="InterPro"/>
</dbReference>
<dbReference type="RefSeq" id="WP_124938604.1">
    <property type="nucleotide sequence ID" value="NZ_RJVQ01000010.1"/>
</dbReference>
<feature type="transmembrane region" description="Helical" evidence="8">
    <location>
        <begin position="383"/>
        <end position="404"/>
    </location>
</feature>